<dbReference type="AlphaFoldDB" id="A0A8G2CMY5"/>
<organism evidence="3 4">
    <name type="scientific">Acidiphilium rubrum</name>
    <dbReference type="NCBI Taxonomy" id="526"/>
    <lineage>
        <taxon>Bacteria</taxon>
        <taxon>Pseudomonadati</taxon>
        <taxon>Pseudomonadota</taxon>
        <taxon>Alphaproteobacteria</taxon>
        <taxon>Acetobacterales</taxon>
        <taxon>Acidocellaceae</taxon>
        <taxon>Acidiphilium</taxon>
    </lineage>
</organism>
<dbReference type="PANTHER" id="PTHR35565:SF3">
    <property type="entry name" value="TYPE VI SECRETION SYSTEM SHEATH PROTEIN TSSC1"/>
    <property type="match status" value="1"/>
</dbReference>
<dbReference type="InterPro" id="IPR010269">
    <property type="entry name" value="T6SS_TssC-like"/>
</dbReference>
<dbReference type="EMBL" id="FTNE01000025">
    <property type="protein sequence ID" value="SIR33573.1"/>
    <property type="molecule type" value="Genomic_DNA"/>
</dbReference>
<dbReference type="PANTHER" id="PTHR35565">
    <property type="entry name" value="CYTOPLASMIC PROTEIN-RELATED"/>
    <property type="match status" value="1"/>
</dbReference>
<evidence type="ECO:0000259" key="1">
    <source>
        <dbReference type="Pfam" id="PF05943"/>
    </source>
</evidence>
<accession>A0A8G2CMY5</accession>
<name>A0A8G2CMY5_ACIRU</name>
<dbReference type="OrthoDB" id="9764000at2"/>
<dbReference type="Pfam" id="PF18945">
    <property type="entry name" value="VipB_2"/>
    <property type="match status" value="1"/>
</dbReference>
<proteinExistence type="predicted"/>
<gene>
    <name evidence="3" type="ORF">SAMN05421828_12519</name>
</gene>
<comment type="caution">
    <text evidence="3">The sequence shown here is derived from an EMBL/GenBank/DDBJ whole genome shotgun (WGS) entry which is preliminary data.</text>
</comment>
<evidence type="ECO:0000313" key="3">
    <source>
        <dbReference type="EMBL" id="SIR33573.1"/>
    </source>
</evidence>
<dbReference type="Pfam" id="PF05943">
    <property type="entry name" value="VipB"/>
    <property type="match status" value="1"/>
</dbReference>
<dbReference type="InterPro" id="IPR044031">
    <property type="entry name" value="TssC1_N"/>
</dbReference>
<keyword evidence="4" id="KW-1185">Reference proteome</keyword>
<reference evidence="3 4" key="1">
    <citation type="submission" date="2017-01" db="EMBL/GenBank/DDBJ databases">
        <authorList>
            <person name="Varghese N."/>
            <person name="Submissions S."/>
        </authorList>
    </citation>
    <scope>NUCLEOTIDE SEQUENCE [LARGE SCALE GENOMIC DNA]</scope>
    <source>
        <strain evidence="3 4">ATCC 35905</strain>
    </source>
</reference>
<protein>
    <submittedName>
        <fullName evidence="3">Type VI secretion system protein ImpD/type VI secretion system protein ImpC</fullName>
    </submittedName>
</protein>
<feature type="domain" description="TssC1 C-terminal" evidence="2">
    <location>
        <begin position="380"/>
        <end position="490"/>
    </location>
</feature>
<evidence type="ECO:0000313" key="4">
    <source>
        <dbReference type="Proteomes" id="UP000186308"/>
    </source>
</evidence>
<dbReference type="RefSeq" id="WP_029312512.1">
    <property type="nucleotide sequence ID" value="NZ_FTNE01000025.1"/>
</dbReference>
<sequence length="495" mass="54242">MLRDAVLAGQFFGDRHQAEAGDLARFLTAPAAPSLAIWFGLDSAAILRDPTRLATMLDHDIAMIDAMLAAAIDEILHAPRLLRLEGSWRGLHWLADRIEASGRVRLRVLHAAWGEVCRDLERAAEFDQSQLFRRIYEDEFGTPGGEPYGLLVMDYEVRHRPGPGAPSDDVAAIAGLSAIAAAAFAPMIFGAAAALFGVDRMEELSGVANPAAIFTGPEHQRFRNLGQREDMRFVGLALPRLRARPAWEDRAEARRGFRYAETIATGDDIVWFAAGYAIAMTVARAMATYDWPADMRGYIQDWPGSGLITTGTAPRFSVDSAQGQDRFEAEIALTDAQERALVDAGVMALSSLGFGGQTVLGAARSLQAPRRYSGPRAEAADANARLSAQFNTMICVSRFAHFIKVMGRDMTGAFRTASEIERELTTWLRRYANANKDAGPETRARYPLLDARVEVRELASKPGSFGCTIHLQPHYQLDDISASFRLVTELSAPRT</sequence>
<evidence type="ECO:0000259" key="2">
    <source>
        <dbReference type="Pfam" id="PF18945"/>
    </source>
</evidence>
<dbReference type="Proteomes" id="UP000186308">
    <property type="component" value="Unassembled WGS sequence"/>
</dbReference>
<feature type="domain" description="TssC1 N-terminal" evidence="1">
    <location>
        <begin position="58"/>
        <end position="367"/>
    </location>
</feature>
<dbReference type="NCBIfam" id="TIGR03355">
    <property type="entry name" value="VI_chp_2"/>
    <property type="match status" value="1"/>
</dbReference>
<dbReference type="InterPro" id="IPR044032">
    <property type="entry name" value="TssC1_C"/>
</dbReference>